<keyword evidence="2" id="KW-1185">Reference proteome</keyword>
<dbReference type="VEuPathDB" id="FungiDB:H310_07654"/>
<dbReference type="EMBL" id="QUSY01000008">
    <property type="protein sequence ID" value="RHY35126.1"/>
    <property type="molecule type" value="Genomic_DNA"/>
</dbReference>
<sequence>MTLTHSKNTAILNEVAMEYPFSPEFIRVMTSQELQDKVVSATAAYFSLTNPVHIPEVDMTVMQFYRDQQGCMTWYLVLDGPLEEHVIASPLDVEDVDIEDEGPAAVVRYWNDEVVVCAATFPEFLYRTWIENQIWFRLNEPDGDVAKSASTFVAAECTWYEGENWKVGRTCR</sequence>
<evidence type="ECO:0000313" key="1">
    <source>
        <dbReference type="EMBL" id="RHY35126.1"/>
    </source>
</evidence>
<gene>
    <name evidence="1" type="ORF">DYB32_000359</name>
</gene>
<evidence type="ECO:0000313" key="2">
    <source>
        <dbReference type="Proteomes" id="UP000285060"/>
    </source>
</evidence>
<dbReference type="Proteomes" id="UP000285060">
    <property type="component" value="Unassembled WGS sequence"/>
</dbReference>
<name>A0A3R7AG82_9STRA</name>
<organism evidence="1 2">
    <name type="scientific">Aphanomyces invadans</name>
    <dbReference type="NCBI Taxonomy" id="157072"/>
    <lineage>
        <taxon>Eukaryota</taxon>
        <taxon>Sar</taxon>
        <taxon>Stramenopiles</taxon>
        <taxon>Oomycota</taxon>
        <taxon>Saprolegniomycetes</taxon>
        <taxon>Saprolegniales</taxon>
        <taxon>Verrucalvaceae</taxon>
        <taxon>Aphanomyces</taxon>
    </lineage>
</organism>
<comment type="caution">
    <text evidence="1">The sequence shown here is derived from an EMBL/GenBank/DDBJ whole genome shotgun (WGS) entry which is preliminary data.</text>
</comment>
<reference evidence="1 2" key="1">
    <citation type="submission" date="2018-08" db="EMBL/GenBank/DDBJ databases">
        <title>Aphanomyces genome sequencing and annotation.</title>
        <authorList>
            <person name="Minardi D."/>
            <person name="Oidtmann B."/>
            <person name="Van Der Giezen M."/>
            <person name="Studholme D.J."/>
        </authorList>
    </citation>
    <scope>NUCLEOTIDE SEQUENCE [LARGE SCALE GENOMIC DNA]</scope>
    <source>
        <strain evidence="1 2">NJM0002</strain>
    </source>
</reference>
<accession>A0A3R7AG82</accession>
<dbReference type="AlphaFoldDB" id="A0A3R7AG82"/>
<proteinExistence type="predicted"/>
<protein>
    <submittedName>
        <fullName evidence="1">Uncharacterized protein</fullName>
    </submittedName>
</protein>